<keyword evidence="2" id="KW-1185">Reference proteome</keyword>
<protein>
    <submittedName>
        <fullName evidence="1">Uncharacterized protein</fullName>
    </submittedName>
</protein>
<sequence>MLRGQGAWSVKIAVYIRVHEDCEHQVTQNLQYVVGFVRSLMLFVMQSEGGMLMEEAHCVTCKTLGEVD</sequence>
<dbReference type="EMBL" id="CP021659">
    <property type="protein sequence ID" value="AWK14919.1"/>
    <property type="molecule type" value="Genomic_DNA"/>
</dbReference>
<organism evidence="1 2">
    <name type="scientific">Candidatus Fukatsuia symbiotica</name>
    <dbReference type="NCBI Taxonomy" id="1878942"/>
    <lineage>
        <taxon>Bacteria</taxon>
        <taxon>Pseudomonadati</taxon>
        <taxon>Pseudomonadota</taxon>
        <taxon>Gammaproteobacteria</taxon>
        <taxon>Enterobacterales</taxon>
        <taxon>Yersiniaceae</taxon>
        <taxon>Candidatus Fukatsuia</taxon>
    </lineage>
</organism>
<evidence type="ECO:0000313" key="1">
    <source>
        <dbReference type="EMBL" id="AWK14919.1"/>
    </source>
</evidence>
<proteinExistence type="predicted"/>
<dbReference type="Proteomes" id="UP000261875">
    <property type="component" value="Chromosome"/>
</dbReference>
<dbReference type="AlphaFoldDB" id="A0A2U8I759"/>
<dbReference type="KEGG" id="fsm:CCS41_11235"/>
<evidence type="ECO:0000313" key="2">
    <source>
        <dbReference type="Proteomes" id="UP000261875"/>
    </source>
</evidence>
<name>A0A2U8I759_9GAMM</name>
<accession>A0A2U8I759</accession>
<reference evidence="1 2" key="1">
    <citation type="submission" date="2017-05" db="EMBL/GenBank/DDBJ databases">
        <title>Genome sequence of Candidatus Fukatsuia symbiotica and Candidatus Hamiltonella defensa from Acyrthosiphon pisum strain 5D.</title>
        <authorList>
            <person name="Patel V.A."/>
            <person name="Chevignon G."/>
            <person name="Russell J.A."/>
            <person name="Oliver K.M."/>
        </authorList>
    </citation>
    <scope>NUCLEOTIDE SEQUENCE [LARGE SCALE GENOMIC DNA]</scope>
    <source>
        <strain evidence="1 2">5D</strain>
    </source>
</reference>
<gene>
    <name evidence="1" type="ORF">CCS41_11235</name>
</gene>